<evidence type="ECO:0000256" key="10">
    <source>
        <dbReference type="ARBA" id="ARBA00023136"/>
    </source>
</evidence>
<gene>
    <name evidence="12" type="ORF">SAMN04488038_10835</name>
</gene>
<evidence type="ECO:0000313" key="13">
    <source>
        <dbReference type="Proteomes" id="UP000199233"/>
    </source>
</evidence>
<evidence type="ECO:0000256" key="11">
    <source>
        <dbReference type="SAM" id="Phobius"/>
    </source>
</evidence>
<keyword evidence="8 11" id="KW-1133">Transmembrane helix</keyword>
<dbReference type="NCBIfam" id="TIGR00739">
    <property type="entry name" value="yajC"/>
    <property type="match status" value="1"/>
</dbReference>
<dbReference type="Proteomes" id="UP000199233">
    <property type="component" value="Unassembled WGS sequence"/>
</dbReference>
<keyword evidence="10 11" id="KW-0472">Membrane</keyword>
<dbReference type="PANTHER" id="PTHR33909:SF1">
    <property type="entry name" value="SEC TRANSLOCON ACCESSORY COMPLEX SUBUNIT YAJC"/>
    <property type="match status" value="1"/>
</dbReference>
<keyword evidence="4" id="KW-0813">Transport</keyword>
<dbReference type="Pfam" id="PF02699">
    <property type="entry name" value="YajC"/>
    <property type="match status" value="1"/>
</dbReference>
<name>A0A1H9H5R5_9GAMM</name>
<reference evidence="12 13" key="1">
    <citation type="submission" date="2016-10" db="EMBL/GenBank/DDBJ databases">
        <authorList>
            <person name="de Groot N.N."/>
        </authorList>
    </citation>
    <scope>NUCLEOTIDE SEQUENCE [LARGE SCALE GENOMIC DNA]</scope>
    <source>
        <strain evidence="12 13">DSM 25927</strain>
    </source>
</reference>
<evidence type="ECO:0000256" key="9">
    <source>
        <dbReference type="ARBA" id="ARBA00023010"/>
    </source>
</evidence>
<evidence type="ECO:0000256" key="4">
    <source>
        <dbReference type="ARBA" id="ARBA00022448"/>
    </source>
</evidence>
<evidence type="ECO:0000256" key="6">
    <source>
        <dbReference type="ARBA" id="ARBA00022692"/>
    </source>
</evidence>
<dbReference type="InterPro" id="IPR003849">
    <property type="entry name" value="Preprotein_translocase_YajC"/>
</dbReference>
<comment type="similarity">
    <text evidence="2">Belongs to the YajC family.</text>
</comment>
<evidence type="ECO:0000313" key="12">
    <source>
        <dbReference type="EMBL" id="SEQ57691.1"/>
    </source>
</evidence>
<feature type="transmembrane region" description="Helical" evidence="11">
    <location>
        <begin position="27"/>
        <end position="44"/>
    </location>
</feature>
<comment type="subcellular location">
    <subcellularLocation>
        <location evidence="1">Cell membrane</location>
        <topology evidence="1">Single-pass membrane protein</topology>
    </subcellularLocation>
</comment>
<protein>
    <recommendedName>
        <fullName evidence="3">Sec translocon accessory complex subunit YajC</fullName>
    </recommendedName>
</protein>
<keyword evidence="7" id="KW-0653">Protein transport</keyword>
<dbReference type="GO" id="GO:0005886">
    <property type="term" value="C:plasma membrane"/>
    <property type="evidence" value="ECO:0007669"/>
    <property type="project" value="UniProtKB-SubCell"/>
</dbReference>
<evidence type="ECO:0000256" key="2">
    <source>
        <dbReference type="ARBA" id="ARBA00006742"/>
    </source>
</evidence>
<evidence type="ECO:0000256" key="5">
    <source>
        <dbReference type="ARBA" id="ARBA00022475"/>
    </source>
</evidence>
<organism evidence="12 13">
    <name type="scientific">Solimonas aquatica</name>
    <dbReference type="NCBI Taxonomy" id="489703"/>
    <lineage>
        <taxon>Bacteria</taxon>
        <taxon>Pseudomonadati</taxon>
        <taxon>Pseudomonadota</taxon>
        <taxon>Gammaproteobacteria</taxon>
        <taxon>Nevskiales</taxon>
        <taxon>Nevskiaceae</taxon>
        <taxon>Solimonas</taxon>
    </lineage>
</organism>
<keyword evidence="6 11" id="KW-0812">Transmembrane</keyword>
<accession>A0A1H9H5R5</accession>
<dbReference type="EMBL" id="FOFS01000008">
    <property type="protein sequence ID" value="SEQ57691.1"/>
    <property type="molecule type" value="Genomic_DNA"/>
</dbReference>
<dbReference type="STRING" id="489703.SAMN04488038_10835"/>
<dbReference type="SMART" id="SM01323">
    <property type="entry name" value="YajC"/>
    <property type="match status" value="1"/>
</dbReference>
<evidence type="ECO:0000256" key="7">
    <source>
        <dbReference type="ARBA" id="ARBA00022927"/>
    </source>
</evidence>
<proteinExistence type="inferred from homology"/>
<keyword evidence="13" id="KW-1185">Reference proteome</keyword>
<dbReference type="GO" id="GO:0015031">
    <property type="term" value="P:protein transport"/>
    <property type="evidence" value="ECO:0007669"/>
    <property type="project" value="UniProtKB-KW"/>
</dbReference>
<keyword evidence="5" id="KW-1003">Cell membrane</keyword>
<evidence type="ECO:0000256" key="1">
    <source>
        <dbReference type="ARBA" id="ARBA00004162"/>
    </source>
</evidence>
<dbReference type="PANTHER" id="PTHR33909">
    <property type="entry name" value="SEC TRANSLOCON ACCESSORY COMPLEX SUBUNIT YAJC"/>
    <property type="match status" value="1"/>
</dbReference>
<dbReference type="PRINTS" id="PR01853">
    <property type="entry name" value="YAJCTRNLCASE"/>
</dbReference>
<evidence type="ECO:0000256" key="8">
    <source>
        <dbReference type="ARBA" id="ARBA00022989"/>
    </source>
</evidence>
<keyword evidence="9" id="KW-0811">Translocation</keyword>
<evidence type="ECO:0000256" key="3">
    <source>
        <dbReference type="ARBA" id="ARBA00014962"/>
    </source>
</evidence>
<dbReference type="AlphaFoldDB" id="A0A1H9H5R5"/>
<sequence length="113" mass="12082">MLDFLISSAYAQSAAVAPTSPQGLLQAFWPLLVMIPLFYFLLIRPQTKRAKEHRDMLAKIAKGDEVVTSGGLAGKVVGLGEAYLSIEVADNVQVKVQKSAVTGVLPKGTLKAQ</sequence>